<dbReference type="AlphaFoldDB" id="A0A7I7QSM4"/>
<evidence type="ECO:0000313" key="4">
    <source>
        <dbReference type="Proteomes" id="UP000467193"/>
    </source>
</evidence>
<protein>
    <recommendedName>
        <fullName evidence="2">DUF4439 domain-containing protein</fullName>
    </recommendedName>
</protein>
<dbReference type="Proteomes" id="UP000467193">
    <property type="component" value="Chromosome"/>
</dbReference>
<sequence length="182" mass="18855">MTSPTPGTPTTPVPPTTRTTSSSSTPTTSVSRTPDPARPEDGPDGALYDAVATEHGVIYGYGLVSAHSTPDVNDVVASAMRAHRALREDGIALLEARNVTPPLPAAGYQIPTPVENPTEAATLAVRMEEDSAVAWRAVLEQATSGEDRTLAVTGLTEAAVTAATWRRVLGVPITVAFPGGNE</sequence>
<organism evidence="3 4">
    <name type="scientific">Mycolicibacterium sediminis</name>
    <dbReference type="NCBI Taxonomy" id="1286180"/>
    <lineage>
        <taxon>Bacteria</taxon>
        <taxon>Bacillati</taxon>
        <taxon>Actinomycetota</taxon>
        <taxon>Actinomycetes</taxon>
        <taxon>Mycobacteriales</taxon>
        <taxon>Mycobacteriaceae</taxon>
        <taxon>Mycolicibacterium</taxon>
    </lineage>
</organism>
<gene>
    <name evidence="3" type="ORF">MSEDJ_34850</name>
</gene>
<dbReference type="InterPro" id="IPR012347">
    <property type="entry name" value="Ferritin-like"/>
</dbReference>
<dbReference type="InterPro" id="IPR029447">
    <property type="entry name" value="DUF4439"/>
</dbReference>
<evidence type="ECO:0000256" key="1">
    <source>
        <dbReference type="SAM" id="MobiDB-lite"/>
    </source>
</evidence>
<feature type="domain" description="DUF4439" evidence="2">
    <location>
        <begin position="46"/>
        <end position="181"/>
    </location>
</feature>
<name>A0A7I7QSM4_9MYCO</name>
<dbReference type="InterPro" id="IPR009078">
    <property type="entry name" value="Ferritin-like_SF"/>
</dbReference>
<reference evidence="3 4" key="1">
    <citation type="journal article" date="2019" name="Emerg. Microbes Infect.">
        <title>Comprehensive subspecies identification of 175 nontuberculous mycobacteria species based on 7547 genomic profiles.</title>
        <authorList>
            <person name="Matsumoto Y."/>
            <person name="Kinjo T."/>
            <person name="Motooka D."/>
            <person name="Nabeya D."/>
            <person name="Jung N."/>
            <person name="Uechi K."/>
            <person name="Horii T."/>
            <person name="Iida T."/>
            <person name="Fujita J."/>
            <person name="Nakamura S."/>
        </authorList>
    </citation>
    <scope>NUCLEOTIDE SEQUENCE [LARGE SCALE GENOMIC DNA]</scope>
    <source>
        <strain evidence="3 4">JCM 17899</strain>
    </source>
</reference>
<evidence type="ECO:0000313" key="3">
    <source>
        <dbReference type="EMBL" id="BBY29389.1"/>
    </source>
</evidence>
<evidence type="ECO:0000259" key="2">
    <source>
        <dbReference type="Pfam" id="PF14530"/>
    </source>
</evidence>
<accession>A0A7I7QSM4</accession>
<proteinExistence type="predicted"/>
<dbReference type="Pfam" id="PF14530">
    <property type="entry name" value="DUF4439"/>
    <property type="match status" value="1"/>
</dbReference>
<dbReference type="CDD" id="cd00657">
    <property type="entry name" value="Ferritin_like"/>
    <property type="match status" value="1"/>
</dbReference>
<keyword evidence="4" id="KW-1185">Reference proteome</keyword>
<dbReference type="EMBL" id="AP022588">
    <property type="protein sequence ID" value="BBY29389.1"/>
    <property type="molecule type" value="Genomic_DNA"/>
</dbReference>
<dbReference type="KEGG" id="msei:MSEDJ_34850"/>
<dbReference type="RefSeq" id="WP_163798136.1">
    <property type="nucleotide sequence ID" value="NZ_AP022588.1"/>
</dbReference>
<feature type="region of interest" description="Disordered" evidence="1">
    <location>
        <begin position="1"/>
        <end position="46"/>
    </location>
</feature>
<feature type="compositionally biased region" description="Pro residues" evidence="1">
    <location>
        <begin position="1"/>
        <end position="15"/>
    </location>
</feature>
<dbReference type="SUPFAM" id="SSF47240">
    <property type="entry name" value="Ferritin-like"/>
    <property type="match status" value="1"/>
</dbReference>
<dbReference type="Gene3D" id="1.20.1260.10">
    <property type="match status" value="1"/>
</dbReference>
<feature type="compositionally biased region" description="Low complexity" evidence="1">
    <location>
        <begin position="16"/>
        <end position="34"/>
    </location>
</feature>